<organism evidence="11 12">
    <name type="scientific">Karstenula rhodostoma CBS 690.94</name>
    <dbReference type="NCBI Taxonomy" id="1392251"/>
    <lineage>
        <taxon>Eukaryota</taxon>
        <taxon>Fungi</taxon>
        <taxon>Dikarya</taxon>
        <taxon>Ascomycota</taxon>
        <taxon>Pezizomycotina</taxon>
        <taxon>Dothideomycetes</taxon>
        <taxon>Pleosporomycetidae</taxon>
        <taxon>Pleosporales</taxon>
        <taxon>Massarineae</taxon>
        <taxon>Didymosphaeriaceae</taxon>
        <taxon>Karstenula</taxon>
    </lineage>
</organism>
<dbReference type="GO" id="GO:0005524">
    <property type="term" value="F:ATP binding"/>
    <property type="evidence" value="ECO:0007669"/>
    <property type="project" value="UniProtKB-UniRule"/>
</dbReference>
<evidence type="ECO:0000256" key="3">
    <source>
        <dbReference type="ARBA" id="ARBA00022679"/>
    </source>
</evidence>
<evidence type="ECO:0000256" key="4">
    <source>
        <dbReference type="ARBA" id="ARBA00022741"/>
    </source>
</evidence>
<dbReference type="GO" id="GO:0004340">
    <property type="term" value="F:glucokinase activity"/>
    <property type="evidence" value="ECO:0007669"/>
    <property type="project" value="TreeGrafter"/>
</dbReference>
<dbReference type="FunFam" id="3.30.420.40:FF:000034">
    <property type="entry name" value="Phosphotransferase"/>
    <property type="match status" value="1"/>
</dbReference>
<dbReference type="SUPFAM" id="SSF53067">
    <property type="entry name" value="Actin-like ATPase domain"/>
    <property type="match status" value="2"/>
</dbReference>
<dbReference type="AlphaFoldDB" id="A0A9P4PUF9"/>
<sequence>MPSHGNTAAESSQPLVQDILQQFQFDSDDVRNVTRKFLQQIKDGLDHPRPWQLPSFVYQVPDGSEKGTFLAVDLGGTNCRICLVDLLGNSTYKVLQTKRMVPEHLRINPRYEPLFSFIAKALREFLDQHEVRPQTDCDSAAQSIPLGFTFSFTCEQTSISQGTLIQWDKGWDIPEALGKDPCAMLQESIDKIKLPVQVSALANDSVGTLLSRAYTTQEHGSTLAGVIIGTGTNAAYIERMCNVRRLPTPGTKRMHENIVLNTEWGCFDDDLQVLPITSYDRALDASSINPGQQQLEKRVSGMYLGELMRLVILHCHEQGVFNMVLDDESPCNRQYGLDSSLLSLLAQDGTVGCLDGAKAIERVLSAHSVTPSDARILTRLADGIARRSARLVGSALGAIIIQSGRFFDLQSEKATVQVTSLQTHQHDNPTPKHRKRGCELFSRISCYFKGFIPSPTESQVSGEKTLNRGSEQDVIDIGVDGSLIELYPGFEAHIRSALRDIQEIGREGEGKVRMGLAKDGSGVGAALMANAAKSIWP</sequence>
<dbReference type="PANTHER" id="PTHR19443:SF30">
    <property type="entry name" value="GLUCOKINASE-1-RELATED"/>
    <property type="match status" value="1"/>
</dbReference>
<dbReference type="InterPro" id="IPR001312">
    <property type="entry name" value="Hexokinase"/>
</dbReference>
<dbReference type="GO" id="GO:0005536">
    <property type="term" value="F:D-glucose binding"/>
    <property type="evidence" value="ECO:0007669"/>
    <property type="project" value="InterPro"/>
</dbReference>
<accession>A0A9P4PUF9</accession>
<keyword evidence="7 8" id="KW-0324">Glycolysis</keyword>
<dbReference type="GO" id="GO:0008865">
    <property type="term" value="F:fructokinase activity"/>
    <property type="evidence" value="ECO:0007669"/>
    <property type="project" value="TreeGrafter"/>
</dbReference>
<evidence type="ECO:0000256" key="2">
    <source>
        <dbReference type="ARBA" id="ARBA00009225"/>
    </source>
</evidence>
<feature type="domain" description="Hexokinase C-terminal" evidence="10">
    <location>
        <begin position="224"/>
        <end position="417"/>
    </location>
</feature>
<dbReference type="Gene3D" id="3.30.420.40">
    <property type="match status" value="1"/>
</dbReference>
<evidence type="ECO:0000256" key="1">
    <source>
        <dbReference type="ARBA" id="ARBA00004888"/>
    </source>
</evidence>
<keyword evidence="4 8" id="KW-0547">Nucleotide-binding</keyword>
<evidence type="ECO:0000256" key="8">
    <source>
        <dbReference type="RuleBase" id="RU362007"/>
    </source>
</evidence>
<dbReference type="InterPro" id="IPR022672">
    <property type="entry name" value="Hexokinase_N"/>
</dbReference>
<dbReference type="Pfam" id="PF00349">
    <property type="entry name" value="Hexokinase_1"/>
    <property type="match status" value="1"/>
</dbReference>
<dbReference type="GO" id="GO:0005829">
    <property type="term" value="C:cytosol"/>
    <property type="evidence" value="ECO:0007669"/>
    <property type="project" value="TreeGrafter"/>
</dbReference>
<reference evidence="11" key="1">
    <citation type="journal article" date="2020" name="Stud. Mycol.">
        <title>101 Dothideomycetes genomes: a test case for predicting lifestyles and emergence of pathogens.</title>
        <authorList>
            <person name="Haridas S."/>
            <person name="Albert R."/>
            <person name="Binder M."/>
            <person name="Bloem J."/>
            <person name="Labutti K."/>
            <person name="Salamov A."/>
            <person name="Andreopoulos B."/>
            <person name="Baker S."/>
            <person name="Barry K."/>
            <person name="Bills G."/>
            <person name="Bluhm B."/>
            <person name="Cannon C."/>
            <person name="Castanera R."/>
            <person name="Culley D."/>
            <person name="Daum C."/>
            <person name="Ezra D."/>
            <person name="Gonzalez J."/>
            <person name="Henrissat B."/>
            <person name="Kuo A."/>
            <person name="Liang C."/>
            <person name="Lipzen A."/>
            <person name="Lutzoni F."/>
            <person name="Magnuson J."/>
            <person name="Mondo S."/>
            <person name="Nolan M."/>
            <person name="Ohm R."/>
            <person name="Pangilinan J."/>
            <person name="Park H.-J."/>
            <person name="Ramirez L."/>
            <person name="Alfaro M."/>
            <person name="Sun H."/>
            <person name="Tritt A."/>
            <person name="Yoshinaga Y."/>
            <person name="Zwiers L.-H."/>
            <person name="Turgeon B."/>
            <person name="Goodwin S."/>
            <person name="Spatafora J."/>
            <person name="Crous P."/>
            <person name="Grigoriev I."/>
        </authorList>
    </citation>
    <scope>NUCLEOTIDE SEQUENCE</scope>
    <source>
        <strain evidence="11">CBS 690.94</strain>
    </source>
</reference>
<dbReference type="Pfam" id="PF03727">
    <property type="entry name" value="Hexokinase_2"/>
    <property type="match status" value="2"/>
</dbReference>
<dbReference type="PRINTS" id="PR00475">
    <property type="entry name" value="HEXOKINASE"/>
</dbReference>
<evidence type="ECO:0000259" key="9">
    <source>
        <dbReference type="Pfam" id="PF00349"/>
    </source>
</evidence>
<dbReference type="GO" id="GO:0006096">
    <property type="term" value="P:glycolytic process"/>
    <property type="evidence" value="ECO:0007669"/>
    <property type="project" value="UniProtKB-KW"/>
</dbReference>
<evidence type="ECO:0000256" key="5">
    <source>
        <dbReference type="ARBA" id="ARBA00022777"/>
    </source>
</evidence>
<feature type="domain" description="Hexokinase C-terminal" evidence="10">
    <location>
        <begin position="470"/>
        <end position="529"/>
    </location>
</feature>
<dbReference type="GO" id="GO:0001678">
    <property type="term" value="P:intracellular glucose homeostasis"/>
    <property type="evidence" value="ECO:0007669"/>
    <property type="project" value="InterPro"/>
</dbReference>
<evidence type="ECO:0000313" key="11">
    <source>
        <dbReference type="EMBL" id="KAF2450417.1"/>
    </source>
</evidence>
<evidence type="ECO:0000256" key="6">
    <source>
        <dbReference type="ARBA" id="ARBA00022840"/>
    </source>
</evidence>
<comment type="caution">
    <text evidence="11">The sequence shown here is derived from an EMBL/GenBank/DDBJ whole genome shotgun (WGS) entry which is preliminary data.</text>
</comment>
<dbReference type="OrthoDB" id="419537at2759"/>
<keyword evidence="3 8" id="KW-0808">Transferase</keyword>
<dbReference type="EC" id="2.7.1.-" evidence="8"/>
<keyword evidence="5 8" id="KW-0418">Kinase</keyword>
<dbReference type="Proteomes" id="UP000799764">
    <property type="component" value="Unassembled WGS sequence"/>
</dbReference>
<dbReference type="PROSITE" id="PS51748">
    <property type="entry name" value="HEXOKINASE_2"/>
    <property type="match status" value="1"/>
</dbReference>
<comment type="similarity">
    <text evidence="2 8">Belongs to the hexokinase family.</text>
</comment>
<dbReference type="InterPro" id="IPR022673">
    <property type="entry name" value="Hexokinase_C"/>
</dbReference>
<keyword evidence="12" id="KW-1185">Reference proteome</keyword>
<evidence type="ECO:0000313" key="12">
    <source>
        <dbReference type="Proteomes" id="UP000799764"/>
    </source>
</evidence>
<dbReference type="PANTHER" id="PTHR19443">
    <property type="entry name" value="HEXOKINASE"/>
    <property type="match status" value="1"/>
</dbReference>
<gene>
    <name evidence="11" type="ORF">P171DRAFT_402794</name>
</gene>
<name>A0A9P4PUF9_9PLEO</name>
<dbReference type="InterPro" id="IPR043129">
    <property type="entry name" value="ATPase_NBD"/>
</dbReference>
<comment type="pathway">
    <text evidence="1">Carbohydrate degradation; glycolysis; D-glyceraldehyde 3-phosphate and glycerone phosphate from D-glucose: step 1/4.</text>
</comment>
<dbReference type="EMBL" id="MU001493">
    <property type="protein sequence ID" value="KAF2450417.1"/>
    <property type="molecule type" value="Genomic_DNA"/>
</dbReference>
<proteinExistence type="inferred from homology"/>
<feature type="domain" description="Hexokinase N-terminal" evidence="9">
    <location>
        <begin position="16"/>
        <end position="214"/>
    </location>
</feature>
<dbReference type="GO" id="GO:0005739">
    <property type="term" value="C:mitochondrion"/>
    <property type="evidence" value="ECO:0007669"/>
    <property type="project" value="TreeGrafter"/>
</dbReference>
<protein>
    <recommendedName>
        <fullName evidence="8">Phosphotransferase</fullName>
        <ecNumber evidence="8">2.7.1.-</ecNumber>
    </recommendedName>
</protein>
<evidence type="ECO:0000259" key="10">
    <source>
        <dbReference type="Pfam" id="PF03727"/>
    </source>
</evidence>
<keyword evidence="6 8" id="KW-0067">ATP-binding</keyword>
<dbReference type="Gene3D" id="3.40.367.20">
    <property type="match status" value="2"/>
</dbReference>
<evidence type="ECO:0000256" key="7">
    <source>
        <dbReference type="ARBA" id="ARBA00023152"/>
    </source>
</evidence>
<dbReference type="GO" id="GO:0006006">
    <property type="term" value="P:glucose metabolic process"/>
    <property type="evidence" value="ECO:0007669"/>
    <property type="project" value="TreeGrafter"/>
</dbReference>